<name>A0A2R5EWU8_9BACL</name>
<sequence length="251" mass="28578">MRGLLGIGITPTTTVSIYQHVHPVWEIIYFTERSGILRLEQGDVPFEPGDMFCLPPGTPHSEHSGDGYGNIFFTLSEFDLPFGGGVVALKDTQSRDIGVLLQLLYKEYHLKRNRWKELTEQLLNAVYAYSLALMSRQRKHGMVEQLEEALVANLGQASFRLDRCMAQFPVSADYLRRMFKQATGKTPIQYLTGLRIEFAKRLFEKSGSDQLSVKLVASLVGYDDSYYFSRVFKAEMGISPQMWMKERGILT</sequence>
<dbReference type="GO" id="GO:0003700">
    <property type="term" value="F:DNA-binding transcription factor activity"/>
    <property type="evidence" value="ECO:0007669"/>
    <property type="project" value="InterPro"/>
</dbReference>
<dbReference type="InterPro" id="IPR037923">
    <property type="entry name" value="HTH-like"/>
</dbReference>
<dbReference type="PANTHER" id="PTHR43280">
    <property type="entry name" value="ARAC-FAMILY TRANSCRIPTIONAL REGULATOR"/>
    <property type="match status" value="1"/>
</dbReference>
<dbReference type="PROSITE" id="PS01124">
    <property type="entry name" value="HTH_ARAC_FAMILY_2"/>
    <property type="match status" value="1"/>
</dbReference>
<feature type="domain" description="HTH araC/xylS-type" evidence="4">
    <location>
        <begin position="144"/>
        <end position="246"/>
    </location>
</feature>
<dbReference type="AlphaFoldDB" id="A0A2R5EWU8"/>
<evidence type="ECO:0000256" key="2">
    <source>
        <dbReference type="ARBA" id="ARBA00023125"/>
    </source>
</evidence>
<dbReference type="SUPFAM" id="SSF51215">
    <property type="entry name" value="Regulatory protein AraC"/>
    <property type="match status" value="1"/>
</dbReference>
<evidence type="ECO:0000259" key="4">
    <source>
        <dbReference type="PROSITE" id="PS01124"/>
    </source>
</evidence>
<dbReference type="Gene3D" id="2.60.120.10">
    <property type="entry name" value="Jelly Rolls"/>
    <property type="match status" value="1"/>
</dbReference>
<keyword evidence="6" id="KW-1185">Reference proteome</keyword>
<evidence type="ECO:0000313" key="5">
    <source>
        <dbReference type="EMBL" id="GBG11186.1"/>
    </source>
</evidence>
<evidence type="ECO:0000256" key="1">
    <source>
        <dbReference type="ARBA" id="ARBA00023015"/>
    </source>
</evidence>
<reference evidence="5 6" key="1">
    <citation type="submission" date="2017-08" db="EMBL/GenBank/DDBJ databases">
        <title>Substantial Increase in Enzyme Production by Combined Drug-Resistance Mutations in Paenibacillus agaridevorans.</title>
        <authorList>
            <person name="Tanaka Y."/>
            <person name="Funane K."/>
            <person name="Hosaka T."/>
            <person name="Shiwa Y."/>
            <person name="Fujita N."/>
            <person name="Miyazaki T."/>
            <person name="Yoshikawa H."/>
            <person name="Murakami K."/>
            <person name="Kasahara K."/>
            <person name="Inaoka T."/>
            <person name="Hiraga Y."/>
            <person name="Ochi K."/>
        </authorList>
    </citation>
    <scope>NUCLEOTIDE SEQUENCE [LARGE SCALE GENOMIC DNA]</scope>
    <source>
        <strain evidence="5 6">T-3040</strain>
    </source>
</reference>
<dbReference type="EMBL" id="BDQX01000390">
    <property type="protein sequence ID" value="GBG11186.1"/>
    <property type="molecule type" value="Genomic_DNA"/>
</dbReference>
<proteinExistence type="predicted"/>
<dbReference type="Pfam" id="PF12833">
    <property type="entry name" value="HTH_18"/>
    <property type="match status" value="1"/>
</dbReference>
<evidence type="ECO:0000256" key="3">
    <source>
        <dbReference type="ARBA" id="ARBA00023163"/>
    </source>
</evidence>
<gene>
    <name evidence="5" type="ORF">PAT3040_05975</name>
</gene>
<dbReference type="Pfam" id="PF02311">
    <property type="entry name" value="AraC_binding"/>
    <property type="match status" value="1"/>
</dbReference>
<dbReference type="Gene3D" id="1.10.10.60">
    <property type="entry name" value="Homeodomain-like"/>
    <property type="match status" value="2"/>
</dbReference>
<protein>
    <submittedName>
        <fullName evidence="5">AraC family transcriptional regulator</fullName>
    </submittedName>
</protein>
<dbReference type="GO" id="GO:0043565">
    <property type="term" value="F:sequence-specific DNA binding"/>
    <property type="evidence" value="ECO:0007669"/>
    <property type="project" value="InterPro"/>
</dbReference>
<dbReference type="InterPro" id="IPR018060">
    <property type="entry name" value="HTH_AraC"/>
</dbReference>
<dbReference type="RefSeq" id="WP_181376917.1">
    <property type="nucleotide sequence ID" value="NZ_BDQX01000390.1"/>
</dbReference>
<dbReference type="Proteomes" id="UP000245202">
    <property type="component" value="Unassembled WGS sequence"/>
</dbReference>
<evidence type="ECO:0000313" key="6">
    <source>
        <dbReference type="Proteomes" id="UP000245202"/>
    </source>
</evidence>
<organism evidence="5 6">
    <name type="scientific">Paenibacillus agaridevorans</name>
    <dbReference type="NCBI Taxonomy" id="171404"/>
    <lineage>
        <taxon>Bacteria</taxon>
        <taxon>Bacillati</taxon>
        <taxon>Bacillota</taxon>
        <taxon>Bacilli</taxon>
        <taxon>Bacillales</taxon>
        <taxon>Paenibacillaceae</taxon>
        <taxon>Paenibacillus</taxon>
    </lineage>
</organism>
<dbReference type="InterPro" id="IPR003313">
    <property type="entry name" value="AraC-bd"/>
</dbReference>
<accession>A0A2R5EWU8</accession>
<keyword evidence="2" id="KW-0238">DNA-binding</keyword>
<dbReference type="SMART" id="SM00342">
    <property type="entry name" value="HTH_ARAC"/>
    <property type="match status" value="1"/>
</dbReference>
<comment type="caution">
    <text evidence="5">The sequence shown here is derived from an EMBL/GenBank/DDBJ whole genome shotgun (WGS) entry which is preliminary data.</text>
</comment>
<dbReference type="PANTHER" id="PTHR43280:SF30">
    <property type="entry name" value="MMSAB OPERON REGULATORY PROTEIN"/>
    <property type="match status" value="1"/>
</dbReference>
<dbReference type="InterPro" id="IPR014710">
    <property type="entry name" value="RmlC-like_jellyroll"/>
</dbReference>
<keyword evidence="3" id="KW-0804">Transcription</keyword>
<dbReference type="SUPFAM" id="SSF46689">
    <property type="entry name" value="Homeodomain-like"/>
    <property type="match status" value="1"/>
</dbReference>
<dbReference type="InterPro" id="IPR009057">
    <property type="entry name" value="Homeodomain-like_sf"/>
</dbReference>
<keyword evidence="1" id="KW-0805">Transcription regulation</keyword>